<sequence>MHKISVIIPVYNSGEYLAKCLMTALHQTYQNLEIIIVDDGSTDNSTEIYTPLAAKYSQIKILRQNNLGVAAARNAGLRAAQGNYLHFLDSDDLIELNYYEKMLAAVLKTDADLACSGFFYEKVGLSCGREKELNGKILTTVADKMDLYFNKRGGFCWRYLYSLDLLIKHNLTFAEDMPCAEDTPFTIQAVYFANKIVLVPEATYFYKHNPLSLSHSSRTPEEKMLIQNKEFSRILKFASEHNIQ</sequence>
<keyword evidence="2 4" id="KW-0808">Transferase</keyword>
<dbReference type="PANTHER" id="PTHR22916:SF51">
    <property type="entry name" value="GLYCOSYLTRANSFERASE EPSH-RELATED"/>
    <property type="match status" value="1"/>
</dbReference>
<evidence type="ECO:0000256" key="1">
    <source>
        <dbReference type="ARBA" id="ARBA00022676"/>
    </source>
</evidence>
<organism evidence="4 5">
    <name type="scientific">Termititenax aidoneus</name>
    <dbReference type="NCBI Taxonomy" id="2218524"/>
    <lineage>
        <taxon>Bacteria</taxon>
        <taxon>Bacillati</taxon>
        <taxon>Candidatus Margulisiibacteriota</taxon>
        <taxon>Candidatus Termititenacia</taxon>
        <taxon>Candidatus Termititenacales</taxon>
        <taxon>Candidatus Termititenacaceae</taxon>
        <taxon>Candidatus Termititenax</taxon>
    </lineage>
</organism>
<accession>A0A388TBE1</accession>
<dbReference type="PANTHER" id="PTHR22916">
    <property type="entry name" value="GLYCOSYLTRANSFERASE"/>
    <property type="match status" value="1"/>
</dbReference>
<dbReference type="Gene3D" id="3.90.550.10">
    <property type="entry name" value="Spore Coat Polysaccharide Biosynthesis Protein SpsA, Chain A"/>
    <property type="match status" value="1"/>
</dbReference>
<evidence type="ECO:0000313" key="5">
    <source>
        <dbReference type="Proteomes" id="UP000269352"/>
    </source>
</evidence>
<name>A0A388TBE1_TERA1</name>
<proteinExistence type="predicted"/>
<keyword evidence="5" id="KW-1185">Reference proteome</keyword>
<evidence type="ECO:0000259" key="3">
    <source>
        <dbReference type="Pfam" id="PF00535"/>
    </source>
</evidence>
<keyword evidence="1" id="KW-0328">Glycosyltransferase</keyword>
<dbReference type="EMBL" id="BGZN01000022">
    <property type="protein sequence ID" value="GBR73861.1"/>
    <property type="molecule type" value="Genomic_DNA"/>
</dbReference>
<dbReference type="InterPro" id="IPR029044">
    <property type="entry name" value="Nucleotide-diphossugar_trans"/>
</dbReference>
<dbReference type="Proteomes" id="UP000269352">
    <property type="component" value="Unassembled WGS sequence"/>
</dbReference>
<dbReference type="CDD" id="cd00761">
    <property type="entry name" value="Glyco_tranf_GTA_type"/>
    <property type="match status" value="1"/>
</dbReference>
<evidence type="ECO:0000256" key="2">
    <source>
        <dbReference type="ARBA" id="ARBA00022679"/>
    </source>
</evidence>
<comment type="caution">
    <text evidence="4">The sequence shown here is derived from an EMBL/GenBank/DDBJ whole genome shotgun (WGS) entry which is preliminary data.</text>
</comment>
<dbReference type="GO" id="GO:0016757">
    <property type="term" value="F:glycosyltransferase activity"/>
    <property type="evidence" value="ECO:0007669"/>
    <property type="project" value="UniProtKB-KW"/>
</dbReference>
<dbReference type="InterPro" id="IPR001173">
    <property type="entry name" value="Glyco_trans_2-like"/>
</dbReference>
<evidence type="ECO:0000313" key="4">
    <source>
        <dbReference type="EMBL" id="GBR73861.1"/>
    </source>
</evidence>
<dbReference type="AlphaFoldDB" id="A0A388TBE1"/>
<reference evidence="4 5" key="1">
    <citation type="journal article" date="2019" name="ISME J.">
        <title>Genome analyses of uncultured TG2/ZB3 bacteria in 'Margulisbacteria' specifically attached to ectosymbiotic spirochetes of protists in the termite gut.</title>
        <authorList>
            <person name="Utami Y.D."/>
            <person name="Kuwahara H."/>
            <person name="Igai K."/>
            <person name="Murakami T."/>
            <person name="Sugaya K."/>
            <person name="Morikawa T."/>
            <person name="Nagura Y."/>
            <person name="Yuki M."/>
            <person name="Deevong P."/>
            <person name="Inoue T."/>
            <person name="Kihara K."/>
            <person name="Lo N."/>
            <person name="Yamada A."/>
            <person name="Ohkuma M."/>
            <person name="Hongoh Y."/>
        </authorList>
    </citation>
    <scope>NUCLEOTIDE SEQUENCE [LARGE SCALE GENOMIC DNA]</scope>
    <source>
        <strain evidence="4">NkOx7-01</strain>
    </source>
</reference>
<dbReference type="SUPFAM" id="SSF53448">
    <property type="entry name" value="Nucleotide-diphospho-sugar transferases"/>
    <property type="match status" value="1"/>
</dbReference>
<dbReference type="Pfam" id="PF00535">
    <property type="entry name" value="Glycos_transf_2"/>
    <property type="match status" value="1"/>
</dbReference>
<gene>
    <name evidence="4" type="ORF">NO1_1136</name>
</gene>
<protein>
    <submittedName>
        <fullName evidence="4">Glycosyl transferase GTA-type super family</fullName>
    </submittedName>
</protein>
<feature type="domain" description="Glycosyltransferase 2-like" evidence="3">
    <location>
        <begin position="5"/>
        <end position="123"/>
    </location>
</feature>